<dbReference type="GO" id="GO:0000978">
    <property type="term" value="F:RNA polymerase II cis-regulatory region sequence-specific DNA binding"/>
    <property type="evidence" value="ECO:0007669"/>
    <property type="project" value="TreeGrafter"/>
</dbReference>
<evidence type="ECO:0000256" key="2">
    <source>
        <dbReference type="ARBA" id="ARBA00022491"/>
    </source>
</evidence>
<feature type="compositionally biased region" description="Basic and acidic residues" evidence="11">
    <location>
        <begin position="173"/>
        <end position="187"/>
    </location>
</feature>
<feature type="domain" description="BHLH" evidence="12">
    <location>
        <begin position="86"/>
        <end position="137"/>
    </location>
</feature>
<evidence type="ECO:0000256" key="9">
    <source>
        <dbReference type="ARBA" id="ARBA00070444"/>
    </source>
</evidence>
<feature type="compositionally biased region" description="Basic and acidic residues" evidence="11">
    <location>
        <begin position="23"/>
        <end position="34"/>
    </location>
</feature>
<protein>
    <recommendedName>
        <fullName evidence="9">Max-binding protein MNT</fullName>
    </recommendedName>
    <alternativeName>
        <fullName evidence="10">Myc antagonist MNT</fullName>
    </alternativeName>
</protein>
<evidence type="ECO:0000256" key="10">
    <source>
        <dbReference type="ARBA" id="ARBA00083368"/>
    </source>
</evidence>
<feature type="region of interest" description="Disordered" evidence="11">
    <location>
        <begin position="18"/>
        <end position="94"/>
    </location>
</feature>
<dbReference type="InterPro" id="IPR036638">
    <property type="entry name" value="HLH_DNA-bd_sf"/>
</dbReference>
<feature type="region of interest" description="Disordered" evidence="11">
    <location>
        <begin position="277"/>
        <end position="304"/>
    </location>
</feature>
<feature type="compositionally biased region" description="Low complexity" evidence="11">
    <location>
        <begin position="62"/>
        <end position="71"/>
    </location>
</feature>
<dbReference type="Pfam" id="PF00010">
    <property type="entry name" value="HLH"/>
    <property type="match status" value="1"/>
</dbReference>
<evidence type="ECO:0000256" key="1">
    <source>
        <dbReference type="ARBA" id="ARBA00004123"/>
    </source>
</evidence>
<dbReference type="PROSITE" id="PS50888">
    <property type="entry name" value="BHLH"/>
    <property type="match status" value="1"/>
</dbReference>
<feature type="region of interest" description="Disordered" evidence="11">
    <location>
        <begin position="504"/>
        <end position="550"/>
    </location>
</feature>
<feature type="compositionally biased region" description="Low complexity" evidence="11">
    <location>
        <begin position="427"/>
        <end position="437"/>
    </location>
</feature>
<keyword evidence="2" id="KW-0678">Repressor</keyword>
<evidence type="ECO:0000256" key="11">
    <source>
        <dbReference type="SAM" id="MobiDB-lite"/>
    </source>
</evidence>
<dbReference type="SMART" id="SM00353">
    <property type="entry name" value="HLH"/>
    <property type="match status" value="1"/>
</dbReference>
<feature type="compositionally biased region" description="Basic and acidic residues" evidence="11">
    <location>
        <begin position="532"/>
        <end position="544"/>
    </location>
</feature>
<gene>
    <name evidence="14" type="primary">LOC109487181</name>
</gene>
<comment type="function">
    <text evidence="7">Binds DNA as a heterodimer with MAX and represses transcription. Binds to the canonical E box sequence 5'-CACGTG-3' and, with higher affinity, to 5'-CACGCG-3'.</text>
</comment>
<keyword evidence="6" id="KW-0539">Nucleus</keyword>
<feature type="region of interest" description="Disordered" evidence="11">
    <location>
        <begin position="420"/>
        <end position="439"/>
    </location>
</feature>
<dbReference type="KEGG" id="bbel:109487181"/>
<feature type="compositionally biased region" description="Basic and acidic residues" evidence="11">
    <location>
        <begin position="51"/>
        <end position="61"/>
    </location>
</feature>
<comment type="subunit">
    <text evidence="8">Efficient DNA binding requires dimerization with another bHLH protein. Binds DNA as a homodimer or a heterodimer with MAX.</text>
</comment>
<dbReference type="SUPFAM" id="SSF47459">
    <property type="entry name" value="HLH, helix-loop-helix DNA-binding domain"/>
    <property type="match status" value="1"/>
</dbReference>
<keyword evidence="4" id="KW-0238">DNA-binding</keyword>
<feature type="compositionally biased region" description="Polar residues" evidence="11">
    <location>
        <begin position="289"/>
        <end position="301"/>
    </location>
</feature>
<organism evidence="13 14">
    <name type="scientific">Branchiostoma belcheri</name>
    <name type="common">Amphioxus</name>
    <dbReference type="NCBI Taxonomy" id="7741"/>
    <lineage>
        <taxon>Eukaryota</taxon>
        <taxon>Metazoa</taxon>
        <taxon>Chordata</taxon>
        <taxon>Cephalochordata</taxon>
        <taxon>Leptocardii</taxon>
        <taxon>Amphioxiformes</taxon>
        <taxon>Branchiostomatidae</taxon>
        <taxon>Branchiostoma</taxon>
    </lineage>
</organism>
<evidence type="ECO:0000256" key="8">
    <source>
        <dbReference type="ARBA" id="ARBA00062701"/>
    </source>
</evidence>
<dbReference type="Gene3D" id="4.10.280.10">
    <property type="entry name" value="Helix-loop-helix DNA-binding domain"/>
    <property type="match status" value="1"/>
</dbReference>
<evidence type="ECO:0000256" key="5">
    <source>
        <dbReference type="ARBA" id="ARBA00023163"/>
    </source>
</evidence>
<dbReference type="OrthoDB" id="5981879at2759"/>
<accession>A0A6P5A057</accession>
<dbReference type="PANTHER" id="PTHR11969:SF99">
    <property type="entry name" value="MAX-BINDING PROTEIN MNT"/>
    <property type="match status" value="1"/>
</dbReference>
<dbReference type="RefSeq" id="XP_019646725.1">
    <property type="nucleotide sequence ID" value="XM_019791166.1"/>
</dbReference>
<dbReference type="PANTHER" id="PTHR11969">
    <property type="entry name" value="MAX DIMERIZATION, MAD"/>
    <property type="match status" value="1"/>
</dbReference>
<name>A0A6P5A057_BRABE</name>
<evidence type="ECO:0000256" key="3">
    <source>
        <dbReference type="ARBA" id="ARBA00023015"/>
    </source>
</evidence>
<evidence type="ECO:0000313" key="14">
    <source>
        <dbReference type="RefSeq" id="XP_019646725.1"/>
    </source>
</evidence>
<comment type="subcellular location">
    <subcellularLocation>
        <location evidence="1">Nucleus</location>
    </subcellularLocation>
</comment>
<sequence>MSLETLLQAAEWLELRAQTGARGEAEEKQPEKPEPCGINGDSEEVTSDASESQKAEERELKQSLSPSSSQQSEEEKDGKRRSGGYGTREVHNKLEKNRRAHLKECFEVLKRHIPNMEDKKTSNLCILRSALRYIQALKRKEKEYEHEMERLAREKIATQQRIAQLKMELREELDNQEKPPPWTHDDDQASTSTASEGEDNMKINEDEEEKLWHPTAVTSSAGGATASSPMDVCASLLPTKDTPSYTVIKKPALQPYTIIKESSPYRVLKKDHIAASSTTTSGAAMENVSPPSAASKQTSAGLPTLPPKKANVSYTIFKEVVPSHAVVGKTTAPYTVVKETTASYSLVRGTAPYTVLSKTTVPAVTVKDPSPLYNHVKAATVPYTIIKDGTEAATAATATKRVSFSVVTEVKPPTQVVPNVVGKEKQPTTAPSAASSAEKLAAPPSILRQGGGGGAFQQVFMNKESTMAFQTLPQPTGPVEVRVALAPAPEVRMQTMVKEPDANHPVTKAIPVPNKPPKKTAAVGIQATPEEATEKKPQEEEPPRRPGPSMASIAIQASLPSEPTKPEHLSRPTMNHTAVQAFHPSQFHVVAAHAADARTEHSLHPGGAIPHLGTSPHTGVGGLPPTQPMASIASLTRMTPITLASLYNTPTVTYTTPITITPYISPTMTLTSLRPHAVPHGSLHSFIPPTIIPTQLGGTAAAAIPLSITTQRLPMSAPLLPATITRMALPATSPHISPVTMTTRFSPVPVSANVHPAAHPALAKPPAQAVAGQTMAAITVPAPVLTVASFVAPPTHPVVTTSKNL</sequence>
<reference evidence="14" key="1">
    <citation type="submission" date="2025-08" db="UniProtKB">
        <authorList>
            <consortium name="RefSeq"/>
        </authorList>
    </citation>
    <scope>IDENTIFICATION</scope>
    <source>
        <tissue evidence="14">Gonad</tissue>
    </source>
</reference>
<dbReference type="GO" id="GO:0005634">
    <property type="term" value="C:nucleus"/>
    <property type="evidence" value="ECO:0007669"/>
    <property type="project" value="UniProtKB-SubCell"/>
</dbReference>
<evidence type="ECO:0000256" key="7">
    <source>
        <dbReference type="ARBA" id="ARBA00057176"/>
    </source>
</evidence>
<dbReference type="CDD" id="cd11402">
    <property type="entry name" value="bHLHzip_Mnt"/>
    <property type="match status" value="1"/>
</dbReference>
<proteinExistence type="predicted"/>
<keyword evidence="3" id="KW-0805">Transcription regulation</keyword>
<feature type="region of interest" description="Disordered" evidence="11">
    <location>
        <begin position="173"/>
        <end position="200"/>
    </location>
</feature>
<dbReference type="Proteomes" id="UP000515135">
    <property type="component" value="Unplaced"/>
</dbReference>
<dbReference type="FunFam" id="4.10.280.10:FF:000034">
    <property type="entry name" value="MAX network transcriptional repressor"/>
    <property type="match status" value="1"/>
</dbReference>
<evidence type="ECO:0000313" key="13">
    <source>
        <dbReference type="Proteomes" id="UP000515135"/>
    </source>
</evidence>
<keyword evidence="5" id="KW-0804">Transcription</keyword>
<evidence type="ECO:0000256" key="6">
    <source>
        <dbReference type="ARBA" id="ARBA00023242"/>
    </source>
</evidence>
<dbReference type="AlphaFoldDB" id="A0A6P5A057"/>
<dbReference type="InterPro" id="IPR011598">
    <property type="entry name" value="bHLH_dom"/>
</dbReference>
<dbReference type="GeneID" id="109487181"/>
<evidence type="ECO:0000259" key="12">
    <source>
        <dbReference type="PROSITE" id="PS50888"/>
    </source>
</evidence>
<evidence type="ECO:0000256" key="4">
    <source>
        <dbReference type="ARBA" id="ARBA00023125"/>
    </source>
</evidence>
<dbReference type="GO" id="GO:0046983">
    <property type="term" value="F:protein dimerization activity"/>
    <property type="evidence" value="ECO:0007669"/>
    <property type="project" value="InterPro"/>
</dbReference>
<dbReference type="GO" id="GO:0000981">
    <property type="term" value="F:DNA-binding transcription factor activity, RNA polymerase II-specific"/>
    <property type="evidence" value="ECO:0007669"/>
    <property type="project" value="TreeGrafter"/>
</dbReference>
<keyword evidence="13" id="KW-1185">Reference proteome</keyword>